<evidence type="ECO:0000313" key="8">
    <source>
        <dbReference type="Proteomes" id="UP000463224"/>
    </source>
</evidence>
<keyword evidence="8" id="KW-1185">Reference proteome</keyword>
<evidence type="ECO:0000256" key="1">
    <source>
        <dbReference type="ARBA" id="ARBA00004651"/>
    </source>
</evidence>
<evidence type="ECO:0000313" key="7">
    <source>
        <dbReference type="EMBL" id="MVA98621.1"/>
    </source>
</evidence>
<proteinExistence type="predicted"/>
<evidence type="ECO:0000256" key="5">
    <source>
        <dbReference type="ARBA" id="ARBA00023136"/>
    </source>
</evidence>
<dbReference type="PANTHER" id="PTHR32196">
    <property type="entry name" value="ABC TRANSPORTER PERMEASE PROTEIN YPHD-RELATED-RELATED"/>
    <property type="match status" value="1"/>
</dbReference>
<feature type="transmembrane region" description="Helical" evidence="6">
    <location>
        <begin position="25"/>
        <end position="46"/>
    </location>
</feature>
<protein>
    <submittedName>
        <fullName evidence="7">ABC transporter permease</fullName>
    </submittedName>
</protein>
<dbReference type="InterPro" id="IPR001851">
    <property type="entry name" value="ABC_transp_permease"/>
</dbReference>
<name>A0A844QL49_9HYPH</name>
<comment type="subcellular location">
    <subcellularLocation>
        <location evidence="1">Cell membrane</location>
        <topology evidence="1">Multi-pass membrane protein</topology>
    </subcellularLocation>
</comment>
<feature type="transmembrane region" description="Helical" evidence="6">
    <location>
        <begin position="102"/>
        <end position="126"/>
    </location>
</feature>
<dbReference type="CDD" id="cd06579">
    <property type="entry name" value="TM_PBP1_transp_AraH_like"/>
    <property type="match status" value="1"/>
</dbReference>
<dbReference type="RefSeq" id="WP_156713534.1">
    <property type="nucleotide sequence ID" value="NZ_WPHG01000003.1"/>
</dbReference>
<sequence length="323" mass="33108">MSATNTTPGASAAPLLPVLRFLQTYAVAVMIAALIVLLTILSDSFLTLQNLINILNQNAPLAIMASAMTLVIICGGFDLSVGAIFAVGGVVAAALALQVHPVAGLIAAPLVGMALGFVNGLTITALKIHSFLATLATGLVYRGIAILITGGTLIPVRLDAFTWLGRERIGPVYVAVLVLIAFAVILTVVLNRTTLGRKMFAVGGNEEASILSGIRTRRIKIIAFSINGFAAGLAAAIAVSRISLGQATAGTGMELEAIAAVIIGGTSIYGGQGAVWRSVAGVFMLALVNNGFNILNADPFYKDLTTGLIIVAAVAISASGRRN</sequence>
<dbReference type="Pfam" id="PF02653">
    <property type="entry name" value="BPD_transp_2"/>
    <property type="match status" value="1"/>
</dbReference>
<keyword evidence="4 6" id="KW-1133">Transmembrane helix</keyword>
<accession>A0A844QL49</accession>
<comment type="caution">
    <text evidence="7">The sequence shown here is derived from an EMBL/GenBank/DDBJ whole genome shotgun (WGS) entry which is preliminary data.</text>
</comment>
<keyword evidence="3 6" id="KW-0812">Transmembrane</keyword>
<keyword evidence="5 6" id="KW-0472">Membrane</keyword>
<feature type="transmembrane region" description="Helical" evidence="6">
    <location>
        <begin position="221"/>
        <end position="244"/>
    </location>
</feature>
<feature type="transmembrane region" description="Helical" evidence="6">
    <location>
        <begin position="67"/>
        <end position="96"/>
    </location>
</feature>
<dbReference type="Proteomes" id="UP000463224">
    <property type="component" value="Unassembled WGS sequence"/>
</dbReference>
<reference evidence="7 8" key="1">
    <citation type="submission" date="2019-12" db="EMBL/GenBank/DDBJ databases">
        <title>Nitratireductor arenosus sp. nov., Isolated from sea sand, Jeju island, South Korea.</title>
        <authorList>
            <person name="Kim W."/>
        </authorList>
    </citation>
    <scope>NUCLEOTIDE SEQUENCE [LARGE SCALE GENOMIC DNA]</scope>
    <source>
        <strain evidence="7 8">CAU 1489</strain>
    </source>
</reference>
<evidence type="ECO:0000256" key="6">
    <source>
        <dbReference type="SAM" id="Phobius"/>
    </source>
</evidence>
<evidence type="ECO:0000256" key="3">
    <source>
        <dbReference type="ARBA" id="ARBA00022692"/>
    </source>
</evidence>
<dbReference type="EMBL" id="WPHG01000003">
    <property type="protein sequence ID" value="MVA98621.1"/>
    <property type="molecule type" value="Genomic_DNA"/>
</dbReference>
<dbReference type="AlphaFoldDB" id="A0A844QL49"/>
<feature type="transmembrane region" description="Helical" evidence="6">
    <location>
        <begin position="138"/>
        <end position="158"/>
    </location>
</feature>
<evidence type="ECO:0000256" key="4">
    <source>
        <dbReference type="ARBA" id="ARBA00022989"/>
    </source>
</evidence>
<feature type="transmembrane region" description="Helical" evidence="6">
    <location>
        <begin position="170"/>
        <end position="190"/>
    </location>
</feature>
<organism evidence="7 8">
    <name type="scientific">Nitratireductor arenosus</name>
    <dbReference type="NCBI Taxonomy" id="2682096"/>
    <lineage>
        <taxon>Bacteria</taxon>
        <taxon>Pseudomonadati</taxon>
        <taxon>Pseudomonadota</taxon>
        <taxon>Alphaproteobacteria</taxon>
        <taxon>Hyphomicrobiales</taxon>
        <taxon>Phyllobacteriaceae</taxon>
        <taxon>Nitratireductor</taxon>
    </lineage>
</organism>
<gene>
    <name evidence="7" type="ORF">GN330_15340</name>
</gene>
<dbReference type="GO" id="GO:0022857">
    <property type="term" value="F:transmembrane transporter activity"/>
    <property type="evidence" value="ECO:0007669"/>
    <property type="project" value="InterPro"/>
</dbReference>
<evidence type="ECO:0000256" key="2">
    <source>
        <dbReference type="ARBA" id="ARBA00022475"/>
    </source>
</evidence>
<keyword evidence="2" id="KW-1003">Cell membrane</keyword>
<dbReference type="GO" id="GO:0005886">
    <property type="term" value="C:plasma membrane"/>
    <property type="evidence" value="ECO:0007669"/>
    <property type="project" value="UniProtKB-SubCell"/>
</dbReference>